<name>A0A7W0BV99_9BACL</name>
<evidence type="ECO:0000259" key="1">
    <source>
        <dbReference type="Pfam" id="PF04266"/>
    </source>
</evidence>
<comment type="caution">
    <text evidence="2">The sequence shown here is derived from an EMBL/GenBank/DDBJ whole genome shotgun (WGS) entry which is preliminary data.</text>
</comment>
<dbReference type="EMBL" id="JACDUU010000001">
    <property type="protein sequence ID" value="MBA2870086.1"/>
    <property type="molecule type" value="Genomic_DNA"/>
</dbReference>
<reference evidence="2 3" key="1">
    <citation type="submission" date="2020-07" db="EMBL/GenBank/DDBJ databases">
        <title>Genomic Encyclopedia of Type Strains, Phase IV (KMG-IV): sequencing the most valuable type-strain genomes for metagenomic binning, comparative biology and taxonomic classification.</title>
        <authorList>
            <person name="Goeker M."/>
        </authorList>
    </citation>
    <scope>NUCLEOTIDE SEQUENCE [LARGE SCALE GENOMIC DNA]</scope>
    <source>
        <strain evidence="2 3">DSM 25220</strain>
    </source>
</reference>
<accession>A0A7W0BV99</accession>
<evidence type="ECO:0000313" key="2">
    <source>
        <dbReference type="EMBL" id="MBA2870086.1"/>
    </source>
</evidence>
<feature type="domain" description="ASCH" evidence="1">
    <location>
        <begin position="16"/>
        <end position="79"/>
    </location>
</feature>
<dbReference type="Pfam" id="PF04266">
    <property type="entry name" value="ASCH"/>
    <property type="match status" value="1"/>
</dbReference>
<dbReference type="InterPro" id="IPR015947">
    <property type="entry name" value="PUA-like_sf"/>
</dbReference>
<dbReference type="InterPro" id="IPR016645">
    <property type="entry name" value="UCP016134"/>
</dbReference>
<proteinExistence type="predicted"/>
<organism evidence="2 3">
    <name type="scientific">[Anoxybacillus] calidus</name>
    <dbReference type="NCBI Taxonomy" id="575178"/>
    <lineage>
        <taxon>Bacteria</taxon>
        <taxon>Bacillati</taxon>
        <taxon>Bacillota</taxon>
        <taxon>Bacilli</taxon>
        <taxon>Bacillales</taxon>
        <taxon>Anoxybacillaceae</taxon>
        <taxon>Paranoxybacillus</taxon>
    </lineage>
</organism>
<dbReference type="PIRSF" id="PIRSF016134">
    <property type="entry name" value="UCP016134"/>
    <property type="match status" value="1"/>
</dbReference>
<protein>
    <submittedName>
        <fullName evidence="2">ASC-1-like (ASCH) protein</fullName>
    </submittedName>
</protein>
<dbReference type="Gene3D" id="2.30.130.30">
    <property type="entry name" value="Hypothetical protein"/>
    <property type="match status" value="1"/>
</dbReference>
<dbReference type="AlphaFoldDB" id="A0A7W0BV99"/>
<evidence type="ECO:0000313" key="3">
    <source>
        <dbReference type="Proteomes" id="UP000580891"/>
    </source>
</evidence>
<keyword evidence="3" id="KW-1185">Reference proteome</keyword>
<dbReference type="InterPro" id="IPR007374">
    <property type="entry name" value="ASCH_domain"/>
</dbReference>
<gene>
    <name evidence="2" type="ORF">HNQ85_000344</name>
</gene>
<dbReference type="SUPFAM" id="SSF88697">
    <property type="entry name" value="PUA domain-like"/>
    <property type="match status" value="1"/>
</dbReference>
<sequence length="80" mass="9629">MGDVIEFTKVPEMDEKIKVKVLELRRYPTFEEMYKDIPFSLFDCEGWTLEEMINSTYEIYSKEQEQRWGVLAIKIQLIES</sequence>
<dbReference type="Proteomes" id="UP000580891">
    <property type="component" value="Unassembled WGS sequence"/>
</dbReference>